<evidence type="ECO:0000256" key="2">
    <source>
        <dbReference type="ARBA" id="ARBA00022448"/>
    </source>
</evidence>
<dbReference type="InterPro" id="IPR017871">
    <property type="entry name" value="ABC_transporter-like_CS"/>
</dbReference>
<comment type="caution">
    <text evidence="10">The sequence shown here is derived from an EMBL/GenBank/DDBJ whole genome shotgun (WGS) entry which is preliminary data.</text>
</comment>
<dbReference type="Gene3D" id="3.40.50.300">
    <property type="entry name" value="P-loop containing nucleotide triphosphate hydrolases"/>
    <property type="match status" value="2"/>
</dbReference>
<dbReference type="PROSITE" id="PS00211">
    <property type="entry name" value="ABC_TRANSPORTER_1"/>
    <property type="match status" value="1"/>
</dbReference>
<dbReference type="EMBL" id="JAAKZY010000149">
    <property type="protein sequence ID" value="NGO12648.1"/>
    <property type="molecule type" value="Genomic_DNA"/>
</dbReference>
<evidence type="ECO:0000313" key="11">
    <source>
        <dbReference type="Proteomes" id="UP000472335"/>
    </source>
</evidence>
<dbReference type="PANTHER" id="PTHR43790:SF9">
    <property type="entry name" value="GALACTOFURANOSE TRANSPORTER ATP-BINDING PROTEIN YTFR"/>
    <property type="match status" value="1"/>
</dbReference>
<evidence type="ECO:0000256" key="5">
    <source>
        <dbReference type="ARBA" id="ARBA00022741"/>
    </source>
</evidence>
<keyword evidence="7" id="KW-1278">Translocase</keyword>
<evidence type="ECO:0000313" key="10">
    <source>
        <dbReference type="EMBL" id="NGO12648.1"/>
    </source>
</evidence>
<evidence type="ECO:0000256" key="1">
    <source>
        <dbReference type="ARBA" id="ARBA00004202"/>
    </source>
</evidence>
<dbReference type="InterPro" id="IPR027417">
    <property type="entry name" value="P-loop_NTPase"/>
</dbReference>
<keyword evidence="4" id="KW-0677">Repeat</keyword>
<dbReference type="RefSeq" id="WP_165265284.1">
    <property type="nucleotide sequence ID" value="NZ_JAAKZY010000149.1"/>
</dbReference>
<name>A0A6G4VEU0_9ACTN</name>
<sequence>MAPEPPLLTMSGITKSFPGVRALDGVDLDVQSGEVHCLLGQNGAGKSTLIKVLAGAHQPDEGTITWRGTPVTLRSPIAAMRLGIATIYQELDLVEGLSVAENVYLGHEPTAAGFVVRGKDGRASTSALLKRLGHPEIDPARLVGDLSAAHQQIVSMARALSHDVRLIVMDEPSAALDPDEVDNLFRIVGDLTADGVAVVYISHRLEEIRRIGDRVTVLKDGRAVAGGLPAKSTPTSEVVSLMTGRNVEYAFPDRPPRDQALPDPVLEVKGLARDGEFAPLDLTLRPGEIVGLAGLVGSGRSEILETIYGARKPSAGQVLVSGARLKPGSVRAAVRAGLGLAPEERKAQALLMLESVTRNVSVSSMSRFSYGGWLDRSAERDAAHKATRELSLRPDNPSALIRTLSGGNQQKAVLARWLLRGCRVLLLDEPTRGVDVGARAELYAVIRRLADEGLAVLLVSSEVPEVLGLADRVLVLREGHVVHTAPARELDEHRVLDLVMEGTPAS</sequence>
<evidence type="ECO:0000256" key="4">
    <source>
        <dbReference type="ARBA" id="ARBA00022737"/>
    </source>
</evidence>
<dbReference type="GO" id="GO:0005524">
    <property type="term" value="F:ATP binding"/>
    <property type="evidence" value="ECO:0007669"/>
    <property type="project" value="UniProtKB-KW"/>
</dbReference>
<evidence type="ECO:0000259" key="9">
    <source>
        <dbReference type="PROSITE" id="PS50893"/>
    </source>
</evidence>
<dbReference type="SMART" id="SM00382">
    <property type="entry name" value="AAA"/>
    <property type="match status" value="2"/>
</dbReference>
<evidence type="ECO:0000256" key="6">
    <source>
        <dbReference type="ARBA" id="ARBA00022840"/>
    </source>
</evidence>
<dbReference type="Proteomes" id="UP000472335">
    <property type="component" value="Unassembled WGS sequence"/>
</dbReference>
<dbReference type="SUPFAM" id="SSF52540">
    <property type="entry name" value="P-loop containing nucleoside triphosphate hydrolases"/>
    <property type="match status" value="2"/>
</dbReference>
<evidence type="ECO:0000256" key="3">
    <source>
        <dbReference type="ARBA" id="ARBA00022475"/>
    </source>
</evidence>
<feature type="domain" description="ABC transporter" evidence="9">
    <location>
        <begin position="260"/>
        <end position="503"/>
    </location>
</feature>
<keyword evidence="2" id="KW-0813">Transport</keyword>
<dbReference type="GO" id="GO:0005886">
    <property type="term" value="C:plasma membrane"/>
    <property type="evidence" value="ECO:0007669"/>
    <property type="project" value="UniProtKB-SubCell"/>
</dbReference>
<dbReference type="InterPro" id="IPR003593">
    <property type="entry name" value="AAA+_ATPase"/>
</dbReference>
<proteinExistence type="predicted"/>
<dbReference type="PANTHER" id="PTHR43790">
    <property type="entry name" value="CARBOHYDRATE TRANSPORT ATP-BINDING PROTEIN MG119-RELATED"/>
    <property type="match status" value="1"/>
</dbReference>
<keyword evidence="3" id="KW-1003">Cell membrane</keyword>
<keyword evidence="11" id="KW-1185">Reference proteome</keyword>
<evidence type="ECO:0000256" key="8">
    <source>
        <dbReference type="ARBA" id="ARBA00023136"/>
    </source>
</evidence>
<keyword evidence="5" id="KW-0547">Nucleotide-binding</keyword>
<keyword evidence="8" id="KW-0472">Membrane</keyword>
<feature type="domain" description="ABC transporter" evidence="9">
    <location>
        <begin position="8"/>
        <end position="245"/>
    </location>
</feature>
<organism evidence="10 11">
    <name type="scientific">Streptomyces scabichelini</name>
    <dbReference type="NCBI Taxonomy" id="2711217"/>
    <lineage>
        <taxon>Bacteria</taxon>
        <taxon>Bacillati</taxon>
        <taxon>Actinomycetota</taxon>
        <taxon>Actinomycetes</taxon>
        <taxon>Kitasatosporales</taxon>
        <taxon>Streptomycetaceae</taxon>
        <taxon>Streptomyces</taxon>
    </lineage>
</organism>
<dbReference type="InterPro" id="IPR050107">
    <property type="entry name" value="ABC_carbohydrate_import_ATPase"/>
</dbReference>
<dbReference type="InterPro" id="IPR003439">
    <property type="entry name" value="ABC_transporter-like_ATP-bd"/>
</dbReference>
<keyword evidence="6 10" id="KW-0067">ATP-binding</keyword>
<dbReference type="CDD" id="cd03216">
    <property type="entry name" value="ABC_Carb_Monos_I"/>
    <property type="match status" value="1"/>
</dbReference>
<reference evidence="10 11" key="1">
    <citation type="submission" date="2020-02" db="EMBL/GenBank/DDBJ databases">
        <title>Whole-genome analyses of novel actinobacteria.</title>
        <authorList>
            <person name="Sahin N."/>
            <person name="Gencbay T."/>
        </authorList>
    </citation>
    <scope>NUCLEOTIDE SEQUENCE [LARGE SCALE GENOMIC DNA]</scope>
    <source>
        <strain evidence="10 11">HC44</strain>
    </source>
</reference>
<dbReference type="FunFam" id="3.40.50.300:FF:000127">
    <property type="entry name" value="Ribose import ATP-binding protein RbsA"/>
    <property type="match status" value="1"/>
</dbReference>
<gene>
    <name evidence="10" type="ORF">G5C60_34820</name>
</gene>
<dbReference type="CDD" id="cd03215">
    <property type="entry name" value="ABC_Carb_Monos_II"/>
    <property type="match status" value="1"/>
</dbReference>
<accession>A0A6G4VEU0</accession>
<dbReference type="AlphaFoldDB" id="A0A6G4VEU0"/>
<evidence type="ECO:0000256" key="7">
    <source>
        <dbReference type="ARBA" id="ARBA00022967"/>
    </source>
</evidence>
<protein>
    <submittedName>
        <fullName evidence="10">Sugar ABC transporter ATP-binding protein</fullName>
    </submittedName>
</protein>
<dbReference type="Pfam" id="PF00005">
    <property type="entry name" value="ABC_tran"/>
    <property type="match status" value="2"/>
</dbReference>
<dbReference type="PROSITE" id="PS50893">
    <property type="entry name" value="ABC_TRANSPORTER_2"/>
    <property type="match status" value="2"/>
</dbReference>
<dbReference type="GO" id="GO:0016887">
    <property type="term" value="F:ATP hydrolysis activity"/>
    <property type="evidence" value="ECO:0007669"/>
    <property type="project" value="InterPro"/>
</dbReference>
<comment type="subcellular location">
    <subcellularLocation>
        <location evidence="1">Cell membrane</location>
        <topology evidence="1">Peripheral membrane protein</topology>
    </subcellularLocation>
</comment>